<dbReference type="PANTHER" id="PTHR11360:SF230">
    <property type="entry name" value="MONOCARBOXYLATE TRANSPORTER, PUTATIVE (AFU_ORTHOLOGUE AFUA_2G12790)-RELATED"/>
    <property type="match status" value="1"/>
</dbReference>
<feature type="transmembrane region" description="Helical" evidence="3">
    <location>
        <begin position="295"/>
        <end position="313"/>
    </location>
</feature>
<dbReference type="PROSITE" id="PS50850">
    <property type="entry name" value="MFS"/>
    <property type="match status" value="1"/>
</dbReference>
<organism evidence="5 6">
    <name type="scientific">Penicillium cinerascens</name>
    <dbReference type="NCBI Taxonomy" id="70096"/>
    <lineage>
        <taxon>Eukaryota</taxon>
        <taxon>Fungi</taxon>
        <taxon>Dikarya</taxon>
        <taxon>Ascomycota</taxon>
        <taxon>Pezizomycotina</taxon>
        <taxon>Eurotiomycetes</taxon>
        <taxon>Eurotiomycetidae</taxon>
        <taxon>Eurotiales</taxon>
        <taxon>Aspergillaceae</taxon>
        <taxon>Penicillium</taxon>
    </lineage>
</organism>
<gene>
    <name evidence="5" type="ORF">N7498_002435</name>
</gene>
<feature type="transmembrane region" description="Helical" evidence="3">
    <location>
        <begin position="187"/>
        <end position="207"/>
    </location>
</feature>
<dbReference type="GO" id="GO:0022857">
    <property type="term" value="F:transmembrane transporter activity"/>
    <property type="evidence" value="ECO:0007669"/>
    <property type="project" value="InterPro"/>
</dbReference>
<dbReference type="PANTHER" id="PTHR11360">
    <property type="entry name" value="MONOCARBOXYLATE TRANSPORTER"/>
    <property type="match status" value="1"/>
</dbReference>
<keyword evidence="3" id="KW-0472">Membrane</keyword>
<dbReference type="InterPro" id="IPR036259">
    <property type="entry name" value="MFS_trans_sf"/>
</dbReference>
<evidence type="ECO:0000256" key="3">
    <source>
        <dbReference type="SAM" id="Phobius"/>
    </source>
</evidence>
<dbReference type="InterPro" id="IPR050327">
    <property type="entry name" value="Proton-linked_MCT"/>
</dbReference>
<keyword evidence="3" id="KW-0812">Transmembrane</keyword>
<dbReference type="InterPro" id="IPR020846">
    <property type="entry name" value="MFS_dom"/>
</dbReference>
<feature type="transmembrane region" description="Helical" evidence="3">
    <location>
        <begin position="121"/>
        <end position="145"/>
    </location>
</feature>
<keyword evidence="3" id="KW-1133">Transmembrane helix</keyword>
<dbReference type="SUPFAM" id="SSF103473">
    <property type="entry name" value="MFS general substrate transporter"/>
    <property type="match status" value="1"/>
</dbReference>
<dbReference type="AlphaFoldDB" id="A0A9W9N9Y8"/>
<name>A0A9W9N9Y8_9EURO</name>
<feature type="transmembrane region" description="Helical" evidence="3">
    <location>
        <begin position="98"/>
        <end position="115"/>
    </location>
</feature>
<feature type="transmembrane region" description="Helical" evidence="3">
    <location>
        <begin position="355"/>
        <end position="374"/>
    </location>
</feature>
<evidence type="ECO:0000313" key="5">
    <source>
        <dbReference type="EMBL" id="KAJ5216028.1"/>
    </source>
</evidence>
<feature type="transmembrane region" description="Helical" evidence="3">
    <location>
        <begin position="319"/>
        <end position="343"/>
    </location>
</feature>
<reference evidence="5" key="1">
    <citation type="submission" date="2022-12" db="EMBL/GenBank/DDBJ databases">
        <authorList>
            <person name="Petersen C."/>
        </authorList>
    </citation>
    <scope>NUCLEOTIDE SEQUENCE</scope>
    <source>
        <strain evidence="5">IBT 15544</strain>
    </source>
</reference>
<dbReference type="CDD" id="cd17352">
    <property type="entry name" value="MFS_MCT_SLC16"/>
    <property type="match status" value="1"/>
</dbReference>
<dbReference type="Pfam" id="PF07690">
    <property type="entry name" value="MFS_1"/>
    <property type="match status" value="1"/>
</dbReference>
<dbReference type="OrthoDB" id="410267at2759"/>
<feature type="transmembrane region" description="Helical" evidence="3">
    <location>
        <begin position="230"/>
        <end position="252"/>
    </location>
</feature>
<proteinExistence type="inferred from homology"/>
<protein>
    <recommendedName>
        <fullName evidence="4">Major facilitator superfamily (MFS) profile domain-containing protein</fullName>
    </recommendedName>
</protein>
<dbReference type="RefSeq" id="XP_058311841.1">
    <property type="nucleotide sequence ID" value="XM_058449497.1"/>
</dbReference>
<accession>A0A9W9N9Y8</accession>
<sequence>LSTSAREDGSQTGNEEAPYEYPEGGLAAWGVVGGAFCMLSCTYGLCSSVGVLQSYWEIHQLKTYPSSTIGWIPGLLVFLNLFLGVQIGPLFDRYGPRWIMLIGSVLYALSIFLLGSCNSYYQFILCLGVLGGTGSALICTPTMAVLSHWFYRRRGNATGIAMAGSSLGGICWPIILRTTFQRLGWAWSMRILGFMFVFFLTVGNLCIKGRLPTKARKGSIDLHCFTDSRFLWATTGVFFSEIVLFASLGLVPSYATAQGFSSETGFYMMAVLNAGSGLGRWLSGLASDHFGRFNTIATMMAITTVFIFVLWYPFGHYLGVLYCFVALLGFGTGSILSLVPVCLGQLCKTEEFGKWFGTCYFVCSFGAMIGIPVGGQLLQVVGPSDLVAFLGGLLAISSLSFMGARWACLGYSWEWWVKV</sequence>
<dbReference type="EMBL" id="JAPQKR010000005">
    <property type="protein sequence ID" value="KAJ5216028.1"/>
    <property type="molecule type" value="Genomic_DNA"/>
</dbReference>
<comment type="similarity">
    <text evidence="2">Belongs to the major facilitator superfamily. Monocarboxylate porter (TC 2.A.1.13) family.</text>
</comment>
<feature type="transmembrane region" description="Helical" evidence="3">
    <location>
        <begin position="71"/>
        <end position="91"/>
    </location>
</feature>
<comment type="subcellular location">
    <subcellularLocation>
        <location evidence="1">Membrane</location>
        <topology evidence="1">Multi-pass membrane protein</topology>
    </subcellularLocation>
</comment>
<feature type="domain" description="Major facilitator superfamily (MFS) profile" evidence="4">
    <location>
        <begin position="1"/>
        <end position="419"/>
    </location>
</feature>
<dbReference type="Gene3D" id="1.20.1250.20">
    <property type="entry name" value="MFS general substrate transporter like domains"/>
    <property type="match status" value="1"/>
</dbReference>
<feature type="transmembrane region" description="Helical" evidence="3">
    <location>
        <begin position="26"/>
        <end position="51"/>
    </location>
</feature>
<comment type="caution">
    <text evidence="5">The sequence shown here is derived from an EMBL/GenBank/DDBJ whole genome shotgun (WGS) entry which is preliminary data.</text>
</comment>
<feature type="transmembrane region" description="Helical" evidence="3">
    <location>
        <begin position="386"/>
        <end position="408"/>
    </location>
</feature>
<feature type="non-terminal residue" evidence="5">
    <location>
        <position position="1"/>
    </location>
</feature>
<evidence type="ECO:0000256" key="1">
    <source>
        <dbReference type="ARBA" id="ARBA00004141"/>
    </source>
</evidence>
<dbReference type="InterPro" id="IPR011701">
    <property type="entry name" value="MFS"/>
</dbReference>
<feature type="transmembrane region" description="Helical" evidence="3">
    <location>
        <begin position="264"/>
        <end position="283"/>
    </location>
</feature>
<evidence type="ECO:0000259" key="4">
    <source>
        <dbReference type="PROSITE" id="PS50850"/>
    </source>
</evidence>
<reference evidence="5" key="2">
    <citation type="journal article" date="2023" name="IMA Fungus">
        <title>Comparative genomic study of the Penicillium genus elucidates a diverse pangenome and 15 lateral gene transfer events.</title>
        <authorList>
            <person name="Petersen C."/>
            <person name="Sorensen T."/>
            <person name="Nielsen M.R."/>
            <person name="Sondergaard T.E."/>
            <person name="Sorensen J.L."/>
            <person name="Fitzpatrick D.A."/>
            <person name="Frisvad J.C."/>
            <person name="Nielsen K.L."/>
        </authorList>
    </citation>
    <scope>NUCLEOTIDE SEQUENCE</scope>
    <source>
        <strain evidence="5">IBT 15544</strain>
    </source>
</reference>
<keyword evidence="6" id="KW-1185">Reference proteome</keyword>
<dbReference type="Proteomes" id="UP001150904">
    <property type="component" value="Unassembled WGS sequence"/>
</dbReference>
<evidence type="ECO:0000313" key="6">
    <source>
        <dbReference type="Proteomes" id="UP001150904"/>
    </source>
</evidence>
<dbReference type="GeneID" id="83176798"/>
<evidence type="ECO:0000256" key="2">
    <source>
        <dbReference type="ARBA" id="ARBA00006727"/>
    </source>
</evidence>
<dbReference type="GO" id="GO:0016020">
    <property type="term" value="C:membrane"/>
    <property type="evidence" value="ECO:0007669"/>
    <property type="project" value="UniProtKB-SubCell"/>
</dbReference>